<accession>A0A4Y7PX27</accession>
<keyword evidence="3" id="KW-1185">Reference proteome</keyword>
<dbReference type="Proteomes" id="UP000294933">
    <property type="component" value="Unassembled WGS sequence"/>
</dbReference>
<evidence type="ECO:0000313" key="3">
    <source>
        <dbReference type="Proteomes" id="UP000294933"/>
    </source>
</evidence>
<name>A0A4Y7PX27_9AGAM</name>
<sequence>MIYYLRCSFALPVMITALLRRFSPVTVHEHPPVVDTSFESTEVYSNDIVQFGLFRDYLHYIPIPRDLAPTCTNFYVAVDPTRAPEPSLAPTTRIPPFHSPRTQSTNAESGGSDCDIIYNFEWRPKRFWSPNNYTNDKSALIDLEVPSHSRYQKRFGGLGRPRAGYLGLVGRYVGMCSVETVIARKYWRDVSPVGRKQSVTNE</sequence>
<reference evidence="2 3" key="1">
    <citation type="submission" date="2018-06" db="EMBL/GenBank/DDBJ databases">
        <title>A transcriptomic atlas of mushroom development highlights an independent origin of complex multicellularity.</title>
        <authorList>
            <consortium name="DOE Joint Genome Institute"/>
            <person name="Krizsan K."/>
            <person name="Almasi E."/>
            <person name="Merenyi Z."/>
            <person name="Sahu N."/>
            <person name="Viragh M."/>
            <person name="Koszo T."/>
            <person name="Mondo S."/>
            <person name="Kiss B."/>
            <person name="Balint B."/>
            <person name="Kues U."/>
            <person name="Barry K."/>
            <person name="Hegedus J.C."/>
            <person name="Henrissat B."/>
            <person name="Johnson J."/>
            <person name="Lipzen A."/>
            <person name="Ohm R."/>
            <person name="Nagy I."/>
            <person name="Pangilinan J."/>
            <person name="Yan J."/>
            <person name="Xiong Y."/>
            <person name="Grigoriev I.V."/>
            <person name="Hibbett D.S."/>
            <person name="Nagy L.G."/>
        </authorList>
    </citation>
    <scope>NUCLEOTIDE SEQUENCE [LARGE SCALE GENOMIC DNA]</scope>
    <source>
        <strain evidence="2 3">SZMC22713</strain>
    </source>
</reference>
<gene>
    <name evidence="2" type="ORF">BD410DRAFT_449935</name>
</gene>
<proteinExistence type="predicted"/>
<dbReference type="VEuPathDB" id="FungiDB:BD410DRAFT_449935"/>
<organism evidence="2 3">
    <name type="scientific">Rickenella mellea</name>
    <dbReference type="NCBI Taxonomy" id="50990"/>
    <lineage>
        <taxon>Eukaryota</taxon>
        <taxon>Fungi</taxon>
        <taxon>Dikarya</taxon>
        <taxon>Basidiomycota</taxon>
        <taxon>Agaricomycotina</taxon>
        <taxon>Agaricomycetes</taxon>
        <taxon>Hymenochaetales</taxon>
        <taxon>Rickenellaceae</taxon>
        <taxon>Rickenella</taxon>
    </lineage>
</organism>
<feature type="compositionally biased region" description="Polar residues" evidence="1">
    <location>
        <begin position="100"/>
        <end position="109"/>
    </location>
</feature>
<protein>
    <submittedName>
        <fullName evidence="2">Uncharacterized protein</fullName>
    </submittedName>
</protein>
<evidence type="ECO:0000256" key="1">
    <source>
        <dbReference type="SAM" id="MobiDB-lite"/>
    </source>
</evidence>
<evidence type="ECO:0000313" key="2">
    <source>
        <dbReference type="EMBL" id="TDL19090.1"/>
    </source>
</evidence>
<dbReference type="EMBL" id="ML170200">
    <property type="protein sequence ID" value="TDL19090.1"/>
    <property type="molecule type" value="Genomic_DNA"/>
</dbReference>
<dbReference type="AlphaFoldDB" id="A0A4Y7PX27"/>
<feature type="region of interest" description="Disordered" evidence="1">
    <location>
        <begin position="86"/>
        <end position="110"/>
    </location>
</feature>